<dbReference type="AlphaFoldDB" id="A0A9P6DLQ4"/>
<dbReference type="Proteomes" id="UP000886523">
    <property type="component" value="Unassembled WGS sequence"/>
</dbReference>
<dbReference type="EMBL" id="MU129124">
    <property type="protein sequence ID" value="KAF9506092.1"/>
    <property type="molecule type" value="Genomic_DNA"/>
</dbReference>
<proteinExistence type="predicted"/>
<dbReference type="GO" id="GO:0022857">
    <property type="term" value="F:transmembrane transporter activity"/>
    <property type="evidence" value="ECO:0007669"/>
    <property type="project" value="InterPro"/>
</dbReference>
<feature type="transmembrane region" description="Helical" evidence="6">
    <location>
        <begin position="109"/>
        <end position="128"/>
    </location>
</feature>
<name>A0A9P6DLQ4_9AGAM</name>
<feature type="transmembrane region" description="Helical" evidence="6">
    <location>
        <begin position="172"/>
        <end position="195"/>
    </location>
</feature>
<keyword evidence="2" id="KW-0813">Transport</keyword>
<keyword evidence="4 6" id="KW-1133">Transmembrane helix</keyword>
<comment type="caution">
    <text evidence="7">The sequence shown here is derived from an EMBL/GenBank/DDBJ whole genome shotgun (WGS) entry which is preliminary data.</text>
</comment>
<feature type="transmembrane region" description="Helical" evidence="6">
    <location>
        <begin position="401"/>
        <end position="422"/>
    </location>
</feature>
<evidence type="ECO:0000313" key="7">
    <source>
        <dbReference type="EMBL" id="KAF9506092.1"/>
    </source>
</evidence>
<comment type="subcellular location">
    <subcellularLocation>
        <location evidence="1">Membrane</location>
        <topology evidence="1">Multi-pass membrane protein</topology>
    </subcellularLocation>
</comment>
<dbReference type="OrthoDB" id="2962993at2759"/>
<evidence type="ECO:0000313" key="8">
    <source>
        <dbReference type="Proteomes" id="UP000886523"/>
    </source>
</evidence>
<dbReference type="Pfam" id="PF07690">
    <property type="entry name" value="MFS_1"/>
    <property type="match status" value="1"/>
</dbReference>
<dbReference type="SUPFAM" id="SSF103473">
    <property type="entry name" value="MFS general substrate transporter"/>
    <property type="match status" value="2"/>
</dbReference>
<feature type="transmembrane region" description="Helical" evidence="6">
    <location>
        <begin position="315"/>
        <end position="335"/>
    </location>
</feature>
<evidence type="ECO:0000256" key="5">
    <source>
        <dbReference type="ARBA" id="ARBA00023136"/>
    </source>
</evidence>
<feature type="transmembrane region" description="Helical" evidence="6">
    <location>
        <begin position="434"/>
        <end position="454"/>
    </location>
</feature>
<dbReference type="InterPro" id="IPR036259">
    <property type="entry name" value="MFS_trans_sf"/>
</dbReference>
<protein>
    <recommendedName>
        <fullName evidence="9">Major facilitator superfamily (MFS) profile domain-containing protein</fullName>
    </recommendedName>
</protein>
<keyword evidence="5 6" id="KW-0472">Membrane</keyword>
<evidence type="ECO:0000256" key="3">
    <source>
        <dbReference type="ARBA" id="ARBA00022692"/>
    </source>
</evidence>
<evidence type="ECO:0000256" key="1">
    <source>
        <dbReference type="ARBA" id="ARBA00004141"/>
    </source>
</evidence>
<feature type="transmembrane region" description="Helical" evidence="6">
    <location>
        <begin position="148"/>
        <end position="165"/>
    </location>
</feature>
<feature type="transmembrane region" description="Helical" evidence="6">
    <location>
        <begin position="82"/>
        <end position="102"/>
    </location>
</feature>
<dbReference type="FunFam" id="1.20.1250.20:FF:000013">
    <property type="entry name" value="MFS general substrate transporter"/>
    <property type="match status" value="1"/>
</dbReference>
<feature type="transmembrane region" description="Helical" evidence="6">
    <location>
        <begin position="279"/>
        <end position="303"/>
    </location>
</feature>
<sequence length="510" mass="55842">MSSHTAPIDEKHADAYPASEVGTLDSLDMSPSEERAIKRKITIAIIPYCTLLYLLNFLDRVNIGQARLAGLEKDLHLKGNQYYIALTVFFVSYISFEVPLISRFDGSSLIALMGVVNNFGGLVAARFMLGLAEGFYSLSSIVPEPHTVFLGGLFPGINFLLTTWYNRNEQNFVISLLSAAVSLAGAFGGILAFGIRHMDGVGGKGGWAWIFILEGLFTFICAIPAWWLIPDFPEDHRVLKGIDRERWLHRLAKNQGVTSVPLPFSGRQVRKAFGDWRTYVYALLHIGTALPLSSLALFMPTIIKELGYRNAKANLLSVPPYVFGFITTLLVAIASDRLLQRGIFIIGGMLTGIVGYTILLTNVSNGAKYFALFLCVGGCSPCVSTAITLMGNNYGPAYTRAAAMGFFFSVGNCAGLISSNVYPNSTAPRFFRGHGIALAFSFMTIVCVSILMASNWRENMRRDRVYGIVAPDGSDADPRKALTPEQMVNWGLEGLSELEIIELGDRHPGK</sequence>
<organism evidence="7 8">
    <name type="scientific">Hydnum rufescens UP504</name>
    <dbReference type="NCBI Taxonomy" id="1448309"/>
    <lineage>
        <taxon>Eukaryota</taxon>
        <taxon>Fungi</taxon>
        <taxon>Dikarya</taxon>
        <taxon>Basidiomycota</taxon>
        <taxon>Agaricomycotina</taxon>
        <taxon>Agaricomycetes</taxon>
        <taxon>Cantharellales</taxon>
        <taxon>Hydnaceae</taxon>
        <taxon>Hydnum</taxon>
    </lineage>
</organism>
<dbReference type="PANTHER" id="PTHR43791:SF19">
    <property type="entry name" value="TRANSPORTER, PUTATIVE (AFU_ORTHOLOGUE AFUA_1G01812)-RELATED"/>
    <property type="match status" value="1"/>
</dbReference>
<dbReference type="PANTHER" id="PTHR43791">
    <property type="entry name" value="PERMEASE-RELATED"/>
    <property type="match status" value="1"/>
</dbReference>
<keyword evidence="8" id="KW-1185">Reference proteome</keyword>
<dbReference type="InterPro" id="IPR011701">
    <property type="entry name" value="MFS"/>
</dbReference>
<feature type="transmembrane region" description="Helical" evidence="6">
    <location>
        <begin position="41"/>
        <end position="58"/>
    </location>
</feature>
<evidence type="ECO:0000256" key="2">
    <source>
        <dbReference type="ARBA" id="ARBA00022448"/>
    </source>
</evidence>
<dbReference type="GO" id="GO:0016020">
    <property type="term" value="C:membrane"/>
    <property type="evidence" value="ECO:0007669"/>
    <property type="project" value="UniProtKB-SubCell"/>
</dbReference>
<evidence type="ECO:0000256" key="4">
    <source>
        <dbReference type="ARBA" id="ARBA00022989"/>
    </source>
</evidence>
<accession>A0A9P6DLQ4</accession>
<feature type="transmembrane region" description="Helical" evidence="6">
    <location>
        <begin position="207"/>
        <end position="229"/>
    </location>
</feature>
<evidence type="ECO:0000256" key="6">
    <source>
        <dbReference type="SAM" id="Phobius"/>
    </source>
</evidence>
<feature type="transmembrane region" description="Helical" evidence="6">
    <location>
        <begin position="342"/>
        <end position="363"/>
    </location>
</feature>
<reference evidence="7" key="1">
    <citation type="journal article" date="2020" name="Nat. Commun.">
        <title>Large-scale genome sequencing of mycorrhizal fungi provides insights into the early evolution of symbiotic traits.</title>
        <authorList>
            <person name="Miyauchi S."/>
            <person name="Kiss E."/>
            <person name="Kuo A."/>
            <person name="Drula E."/>
            <person name="Kohler A."/>
            <person name="Sanchez-Garcia M."/>
            <person name="Morin E."/>
            <person name="Andreopoulos B."/>
            <person name="Barry K.W."/>
            <person name="Bonito G."/>
            <person name="Buee M."/>
            <person name="Carver A."/>
            <person name="Chen C."/>
            <person name="Cichocki N."/>
            <person name="Clum A."/>
            <person name="Culley D."/>
            <person name="Crous P.W."/>
            <person name="Fauchery L."/>
            <person name="Girlanda M."/>
            <person name="Hayes R.D."/>
            <person name="Keri Z."/>
            <person name="LaButti K."/>
            <person name="Lipzen A."/>
            <person name="Lombard V."/>
            <person name="Magnuson J."/>
            <person name="Maillard F."/>
            <person name="Murat C."/>
            <person name="Nolan M."/>
            <person name="Ohm R.A."/>
            <person name="Pangilinan J."/>
            <person name="Pereira M.F."/>
            <person name="Perotto S."/>
            <person name="Peter M."/>
            <person name="Pfister S."/>
            <person name="Riley R."/>
            <person name="Sitrit Y."/>
            <person name="Stielow J.B."/>
            <person name="Szollosi G."/>
            <person name="Zifcakova L."/>
            <person name="Stursova M."/>
            <person name="Spatafora J.W."/>
            <person name="Tedersoo L."/>
            <person name="Vaario L.M."/>
            <person name="Yamada A."/>
            <person name="Yan M."/>
            <person name="Wang P."/>
            <person name="Xu J."/>
            <person name="Bruns T."/>
            <person name="Baldrian P."/>
            <person name="Vilgalys R."/>
            <person name="Dunand C."/>
            <person name="Henrissat B."/>
            <person name="Grigoriev I.V."/>
            <person name="Hibbett D."/>
            <person name="Nagy L.G."/>
            <person name="Martin F.M."/>
        </authorList>
    </citation>
    <scope>NUCLEOTIDE SEQUENCE</scope>
    <source>
        <strain evidence="7">UP504</strain>
    </source>
</reference>
<keyword evidence="3 6" id="KW-0812">Transmembrane</keyword>
<gene>
    <name evidence="7" type="ORF">BS47DRAFT_1399808</name>
</gene>
<feature type="transmembrane region" description="Helical" evidence="6">
    <location>
        <begin position="369"/>
        <end position="389"/>
    </location>
</feature>
<evidence type="ECO:0008006" key="9">
    <source>
        <dbReference type="Google" id="ProtNLM"/>
    </source>
</evidence>
<dbReference type="Gene3D" id="1.20.1250.20">
    <property type="entry name" value="MFS general substrate transporter like domains"/>
    <property type="match status" value="2"/>
</dbReference>